<keyword evidence="3 5" id="KW-0235">DNA replication</keyword>
<evidence type="ECO:0000256" key="1">
    <source>
        <dbReference type="ARBA" id="ARBA00004123"/>
    </source>
</evidence>
<proteinExistence type="inferred from homology"/>
<dbReference type="GO" id="GO:0005664">
    <property type="term" value="C:nuclear origin of replication recognition complex"/>
    <property type="evidence" value="ECO:0007669"/>
    <property type="project" value="UniProtKB-UniRule"/>
</dbReference>
<name>A0A9N8VK83_9GLOM</name>
<dbReference type="AlphaFoldDB" id="A0A9N8VK83"/>
<keyword evidence="4 5" id="KW-0539">Nucleus</keyword>
<sequence>MSPKVTNNPNVINTIAQRVKERRKVTLKEPNCYYPTPSPLKKSRKRKVYPDSKVFDDDSKRGRKYTKLTEQFLRCKKDEEENNPSILIPDVQVEVLVDNSVFKDNSSKKNYLKETKETKKRIPLKDFGSEYDRFFEENSHSLPTSKNILPDSNMLNVSQYTDIINKIPLKHEDEINLLSEQYKEKFIYWSSDLKNGFNLCFYGFGSKMEIIDEFAKYLNEQIVLRIEGFDPNFNFQTTLELLNDVNEIVKPNSIRNIENQITHIQKYFSNENREHECLFIIIHNLDGPTFRDTQNLNYLAKLVNISNVRLIATVDNINFPMLLDHDRRNKFNFLWHEITTFRSYDKEITHENLCTIKKRKNNLTTNLVKGVLSVWNENRRLMFKILATYQINQYNSTTITTTQVIDGKNIITGMERNSLYKKCYEEFIVNGESNFNTFLNDFHYHNVIKSRMSEHGKEIYYIPLEAERLKEILESKDLFKE</sequence>
<evidence type="ECO:0000259" key="6">
    <source>
        <dbReference type="Pfam" id="PF04084"/>
    </source>
</evidence>
<dbReference type="OrthoDB" id="346673at2759"/>
<dbReference type="PANTHER" id="PTHR14052:SF0">
    <property type="entry name" value="ORIGIN RECOGNITION COMPLEX SUBUNIT 2"/>
    <property type="match status" value="1"/>
</dbReference>
<gene>
    <name evidence="8" type="ORF">DEBURN_LOCUS2540</name>
</gene>
<dbReference type="PANTHER" id="PTHR14052">
    <property type="entry name" value="ORIGIN RECOGNITION COMPLEX SUBUNIT 2"/>
    <property type="match status" value="1"/>
</dbReference>
<dbReference type="GO" id="GO:0003688">
    <property type="term" value="F:DNA replication origin binding"/>
    <property type="evidence" value="ECO:0007669"/>
    <property type="project" value="UniProtKB-UniRule"/>
</dbReference>
<comment type="caution">
    <text evidence="8">The sequence shown here is derived from an EMBL/GenBank/DDBJ whole genome shotgun (WGS) entry which is preliminary data.</text>
</comment>
<comment type="similarity">
    <text evidence="2 5">Belongs to the ORC2 family.</text>
</comment>
<dbReference type="Pfam" id="PF04084">
    <property type="entry name" value="RecA-like_ORC2"/>
    <property type="match status" value="1"/>
</dbReference>
<accession>A0A9N8VK83</accession>
<organism evidence="8 9">
    <name type="scientific">Diversispora eburnea</name>
    <dbReference type="NCBI Taxonomy" id="1213867"/>
    <lineage>
        <taxon>Eukaryota</taxon>
        <taxon>Fungi</taxon>
        <taxon>Fungi incertae sedis</taxon>
        <taxon>Mucoromycota</taxon>
        <taxon>Glomeromycotina</taxon>
        <taxon>Glomeromycetes</taxon>
        <taxon>Diversisporales</taxon>
        <taxon>Diversisporaceae</taxon>
        <taxon>Diversispora</taxon>
    </lineage>
</organism>
<dbReference type="Proteomes" id="UP000789706">
    <property type="component" value="Unassembled WGS sequence"/>
</dbReference>
<evidence type="ECO:0000256" key="2">
    <source>
        <dbReference type="ARBA" id="ARBA00007421"/>
    </source>
</evidence>
<evidence type="ECO:0000313" key="9">
    <source>
        <dbReference type="Proteomes" id="UP000789706"/>
    </source>
</evidence>
<evidence type="ECO:0000256" key="5">
    <source>
        <dbReference type="RuleBase" id="RU368084"/>
    </source>
</evidence>
<dbReference type="Pfam" id="PF24882">
    <property type="entry name" value="WHD_ORC2"/>
    <property type="match status" value="1"/>
</dbReference>
<dbReference type="InterPro" id="IPR056772">
    <property type="entry name" value="RecA-like_ORC2"/>
</dbReference>
<comment type="subcellular location">
    <subcellularLocation>
        <location evidence="1 5">Nucleus</location>
    </subcellularLocation>
</comment>
<keyword evidence="9" id="KW-1185">Reference proteome</keyword>
<reference evidence="8" key="1">
    <citation type="submission" date="2021-06" db="EMBL/GenBank/DDBJ databases">
        <authorList>
            <person name="Kallberg Y."/>
            <person name="Tangrot J."/>
            <person name="Rosling A."/>
        </authorList>
    </citation>
    <scope>NUCLEOTIDE SEQUENCE</scope>
    <source>
        <strain evidence="8">AZ414A</strain>
    </source>
</reference>
<evidence type="ECO:0000313" key="8">
    <source>
        <dbReference type="EMBL" id="CAG8458409.1"/>
    </source>
</evidence>
<evidence type="ECO:0000256" key="4">
    <source>
        <dbReference type="ARBA" id="ARBA00023242"/>
    </source>
</evidence>
<dbReference type="GO" id="GO:0006260">
    <property type="term" value="P:DNA replication"/>
    <property type="evidence" value="ECO:0007669"/>
    <property type="project" value="UniProtKB-UniRule"/>
</dbReference>
<feature type="domain" description="Origin recognition complex subunit 2 winged-helix" evidence="7">
    <location>
        <begin position="411"/>
        <end position="467"/>
    </location>
</feature>
<evidence type="ECO:0000259" key="7">
    <source>
        <dbReference type="Pfam" id="PF24882"/>
    </source>
</evidence>
<evidence type="ECO:0000256" key="3">
    <source>
        <dbReference type="ARBA" id="ARBA00022705"/>
    </source>
</evidence>
<dbReference type="InterPro" id="IPR007220">
    <property type="entry name" value="ORC2"/>
</dbReference>
<protein>
    <recommendedName>
        <fullName evidence="5">Origin recognition complex subunit 2</fullName>
    </recommendedName>
</protein>
<feature type="domain" description="Origin recognition complex subunit 2 RecA-like" evidence="6">
    <location>
        <begin position="175"/>
        <end position="337"/>
    </location>
</feature>
<dbReference type="InterPro" id="IPR056773">
    <property type="entry name" value="WHD_ORC2"/>
</dbReference>
<comment type="function">
    <text evidence="5">Component of the origin recognition complex (ORC) that binds origins of replication. DNA-binding is ATP-dependent. ORC is required to assemble the pre-replication complex necessary to initiate DNA replication.</text>
</comment>
<comment type="subunit">
    <text evidence="5">Component of the origin recognition complex (ORC).</text>
</comment>
<dbReference type="EMBL" id="CAJVPK010000141">
    <property type="protein sequence ID" value="CAG8458409.1"/>
    <property type="molecule type" value="Genomic_DNA"/>
</dbReference>